<feature type="compositionally biased region" description="Basic and acidic residues" evidence="1">
    <location>
        <begin position="166"/>
        <end position="200"/>
    </location>
</feature>
<evidence type="ECO:0000313" key="2">
    <source>
        <dbReference type="EMBL" id="KAF2176671.1"/>
    </source>
</evidence>
<evidence type="ECO:0000313" key="3">
    <source>
        <dbReference type="Proteomes" id="UP000800200"/>
    </source>
</evidence>
<dbReference type="EMBL" id="ML994703">
    <property type="protein sequence ID" value="KAF2176671.1"/>
    <property type="molecule type" value="Genomic_DNA"/>
</dbReference>
<feature type="compositionally biased region" description="Pro residues" evidence="1">
    <location>
        <begin position="57"/>
        <end position="84"/>
    </location>
</feature>
<gene>
    <name evidence="2" type="ORF">K469DRAFT_722060</name>
</gene>
<sequence length="200" mass="23868">MCLVKVRQEEDVVVPYRVVRTRSPSPNRHRRSTHRVSRTEVIRESRPPPSSYVSVPTPKPLAIPAPQPVPVFVQPSPPPPPPPASSHIGHHYVEVSPRSSVTSHSPSRSEYVVHEREYRRERRERDYSPESSPRYEHFRYVEPAPEPDRYERYSRRERSRSRARSRSRDYDYDPRGSYRETRERMVIVDDDGRRRREYRR</sequence>
<evidence type="ECO:0000256" key="1">
    <source>
        <dbReference type="SAM" id="MobiDB-lite"/>
    </source>
</evidence>
<protein>
    <submittedName>
        <fullName evidence="2">Uncharacterized protein</fullName>
    </submittedName>
</protein>
<feature type="compositionally biased region" description="Low complexity" evidence="1">
    <location>
        <begin position="95"/>
        <end position="110"/>
    </location>
</feature>
<feature type="compositionally biased region" description="Basic and acidic residues" evidence="1">
    <location>
        <begin position="111"/>
        <end position="156"/>
    </location>
</feature>
<organism evidence="2 3">
    <name type="scientific">Zopfia rhizophila CBS 207.26</name>
    <dbReference type="NCBI Taxonomy" id="1314779"/>
    <lineage>
        <taxon>Eukaryota</taxon>
        <taxon>Fungi</taxon>
        <taxon>Dikarya</taxon>
        <taxon>Ascomycota</taxon>
        <taxon>Pezizomycotina</taxon>
        <taxon>Dothideomycetes</taxon>
        <taxon>Dothideomycetes incertae sedis</taxon>
        <taxon>Zopfiaceae</taxon>
        <taxon>Zopfia</taxon>
    </lineage>
</organism>
<feature type="compositionally biased region" description="Basic residues" evidence="1">
    <location>
        <begin position="27"/>
        <end position="36"/>
    </location>
</feature>
<accession>A0A6A6DB43</accession>
<proteinExistence type="predicted"/>
<name>A0A6A6DB43_9PEZI</name>
<feature type="region of interest" description="Disordered" evidence="1">
    <location>
        <begin position="21"/>
        <end position="200"/>
    </location>
</feature>
<reference evidence="2" key="1">
    <citation type="journal article" date="2020" name="Stud. Mycol.">
        <title>101 Dothideomycetes genomes: a test case for predicting lifestyles and emergence of pathogens.</title>
        <authorList>
            <person name="Haridas S."/>
            <person name="Albert R."/>
            <person name="Binder M."/>
            <person name="Bloem J."/>
            <person name="Labutti K."/>
            <person name="Salamov A."/>
            <person name="Andreopoulos B."/>
            <person name="Baker S."/>
            <person name="Barry K."/>
            <person name="Bills G."/>
            <person name="Bluhm B."/>
            <person name="Cannon C."/>
            <person name="Castanera R."/>
            <person name="Culley D."/>
            <person name="Daum C."/>
            <person name="Ezra D."/>
            <person name="Gonzalez J."/>
            <person name="Henrissat B."/>
            <person name="Kuo A."/>
            <person name="Liang C."/>
            <person name="Lipzen A."/>
            <person name="Lutzoni F."/>
            <person name="Magnuson J."/>
            <person name="Mondo S."/>
            <person name="Nolan M."/>
            <person name="Ohm R."/>
            <person name="Pangilinan J."/>
            <person name="Park H.-J."/>
            <person name="Ramirez L."/>
            <person name="Alfaro M."/>
            <person name="Sun H."/>
            <person name="Tritt A."/>
            <person name="Yoshinaga Y."/>
            <person name="Zwiers L.-H."/>
            <person name="Turgeon B."/>
            <person name="Goodwin S."/>
            <person name="Spatafora J."/>
            <person name="Crous P."/>
            <person name="Grigoriev I."/>
        </authorList>
    </citation>
    <scope>NUCLEOTIDE SEQUENCE</scope>
    <source>
        <strain evidence="2">CBS 207.26</strain>
    </source>
</reference>
<keyword evidence="3" id="KW-1185">Reference proteome</keyword>
<feature type="compositionally biased region" description="Basic and acidic residues" evidence="1">
    <location>
        <begin position="37"/>
        <end position="46"/>
    </location>
</feature>
<dbReference type="AlphaFoldDB" id="A0A6A6DB43"/>
<dbReference type="Proteomes" id="UP000800200">
    <property type="component" value="Unassembled WGS sequence"/>
</dbReference>